<evidence type="ECO:0000313" key="2">
    <source>
        <dbReference type="EMBL" id="KYG63742.1"/>
    </source>
</evidence>
<accession>A0A150WJ46</accession>
<dbReference type="Proteomes" id="UP000075320">
    <property type="component" value="Unassembled WGS sequence"/>
</dbReference>
<organism evidence="2 3">
    <name type="scientific">Bdellovibrio bacteriovorus</name>
    <dbReference type="NCBI Taxonomy" id="959"/>
    <lineage>
        <taxon>Bacteria</taxon>
        <taxon>Pseudomonadati</taxon>
        <taxon>Bdellovibrionota</taxon>
        <taxon>Bdellovibrionia</taxon>
        <taxon>Bdellovibrionales</taxon>
        <taxon>Pseudobdellovibrionaceae</taxon>
        <taxon>Bdellovibrio</taxon>
    </lineage>
</organism>
<evidence type="ECO:0000256" key="1">
    <source>
        <dbReference type="SAM" id="SignalP"/>
    </source>
</evidence>
<feature type="chain" id="PRO_5007572988" evidence="1">
    <location>
        <begin position="24"/>
        <end position="466"/>
    </location>
</feature>
<dbReference type="AlphaFoldDB" id="A0A150WJ46"/>
<reference evidence="2 3" key="1">
    <citation type="submission" date="2016-03" db="EMBL/GenBank/DDBJ databases">
        <authorList>
            <person name="Ploux O."/>
        </authorList>
    </citation>
    <scope>NUCLEOTIDE SEQUENCE [LARGE SCALE GENOMIC DNA]</scope>
    <source>
        <strain evidence="2 3">R0</strain>
    </source>
</reference>
<keyword evidence="1" id="KW-0732">Signal</keyword>
<dbReference type="EMBL" id="LUKE01000003">
    <property type="protein sequence ID" value="KYG63742.1"/>
    <property type="molecule type" value="Genomic_DNA"/>
</dbReference>
<evidence type="ECO:0000313" key="3">
    <source>
        <dbReference type="Proteomes" id="UP000075320"/>
    </source>
</evidence>
<feature type="signal peptide" evidence="1">
    <location>
        <begin position="1"/>
        <end position="23"/>
    </location>
</feature>
<gene>
    <name evidence="2" type="ORF">AZI86_13030</name>
</gene>
<comment type="caution">
    <text evidence="2">The sequence shown here is derived from an EMBL/GenBank/DDBJ whole genome shotgun (WGS) entry which is preliminary data.</text>
</comment>
<dbReference type="RefSeq" id="WP_061835636.1">
    <property type="nucleotide sequence ID" value="NZ_LUKE01000003.1"/>
</dbReference>
<proteinExistence type="predicted"/>
<keyword evidence="3" id="KW-1185">Reference proteome</keyword>
<protein>
    <submittedName>
        <fullName evidence="2">Uncharacterized protein</fullName>
    </submittedName>
</protein>
<name>A0A150WJ46_BDEBC</name>
<sequence length="466" mass="51640">MMSPTSKSTFMVFVLLFASMVKAEEKMPSCATDGEVAAIMKFLTLQSSDEITTQRGVSDCSRESAVGPALGGIAFMSKFDPLPSLKRSIDQNIIGPSPTRFFLSRAKTIQFVGEYEGECRQDVNGGYVAGYVSPPNPTVYVCRKSSELDAFDMASVFLHEARHVEGYGHATCLRGIFRGLKGCDERYGDKGSYAVETEYYLRLSLHPNISPALKASTRFMGIAELWGRFNKYPIDIRGRLILQEKSSAIYILDNNKVTVNSSQGDAVLVKMNDTHAFIDQQNKTVKSFFAGQWSDTLGVLAQDLREGKLDVGADKIIDMFYGDAYSCVLTNRKLICKANTSGAYASTEIRNMNPVGFIYVSSTKLVQSKTPYVVGQDGYLYRMPLDYETLKSQGESSFTKTKQKYPYKKIVTVPAVPGEFVLTIEGQVLHTPGGSKNLKPVKELEGKIFRSIAPVDLWSEELNDFL</sequence>